<dbReference type="GeneID" id="98308498"/>
<dbReference type="GO" id="GO:0003677">
    <property type="term" value="F:DNA binding"/>
    <property type="evidence" value="ECO:0007669"/>
    <property type="project" value="UniProtKB-UniRule"/>
</dbReference>
<evidence type="ECO:0000256" key="2">
    <source>
        <dbReference type="PROSITE-ProRule" id="PRU00335"/>
    </source>
</evidence>
<evidence type="ECO:0000259" key="3">
    <source>
        <dbReference type="PROSITE" id="PS50977"/>
    </source>
</evidence>
<dbReference type="Proteomes" id="UP000051166">
    <property type="component" value="Unassembled WGS sequence"/>
</dbReference>
<dbReference type="PROSITE" id="PS50977">
    <property type="entry name" value="HTH_TETR_2"/>
    <property type="match status" value="1"/>
</dbReference>
<dbReference type="InterPro" id="IPR001647">
    <property type="entry name" value="HTH_TetR"/>
</dbReference>
<protein>
    <submittedName>
        <fullName evidence="4">Transcription regulator</fullName>
    </submittedName>
</protein>
<organism evidence="4 5">
    <name type="scientific">Liquorilactobacillus satsumensis DSM 16230 = JCM 12392</name>
    <dbReference type="NCBI Taxonomy" id="1423801"/>
    <lineage>
        <taxon>Bacteria</taxon>
        <taxon>Bacillati</taxon>
        <taxon>Bacillota</taxon>
        <taxon>Bacilli</taxon>
        <taxon>Lactobacillales</taxon>
        <taxon>Lactobacillaceae</taxon>
        <taxon>Liquorilactobacillus</taxon>
    </lineage>
</organism>
<dbReference type="OrthoDB" id="9810250at2"/>
<feature type="domain" description="HTH tetR-type" evidence="3">
    <location>
        <begin position="3"/>
        <end position="63"/>
    </location>
</feature>
<comment type="caution">
    <text evidence="4">The sequence shown here is derived from an EMBL/GenBank/DDBJ whole genome shotgun (WGS) entry which is preliminary data.</text>
</comment>
<gene>
    <name evidence="4" type="ORF">FD50_GL001140</name>
</gene>
<dbReference type="EMBL" id="AZFQ01000049">
    <property type="protein sequence ID" value="KRL97772.1"/>
    <property type="molecule type" value="Genomic_DNA"/>
</dbReference>
<dbReference type="PATRIC" id="fig|1423801.4.peg.1163"/>
<proteinExistence type="predicted"/>
<dbReference type="RefSeq" id="WP_054756965.1">
    <property type="nucleotide sequence ID" value="NZ_AZFQ01000049.1"/>
</dbReference>
<evidence type="ECO:0000313" key="4">
    <source>
        <dbReference type="EMBL" id="KRL97772.1"/>
    </source>
</evidence>
<dbReference type="STRING" id="1423801.FD50_GL001140"/>
<evidence type="ECO:0000256" key="1">
    <source>
        <dbReference type="ARBA" id="ARBA00023125"/>
    </source>
</evidence>
<dbReference type="SUPFAM" id="SSF46689">
    <property type="entry name" value="Homeodomain-like"/>
    <property type="match status" value="1"/>
</dbReference>
<dbReference type="AlphaFoldDB" id="A0A0R1UWV8"/>
<accession>A0A0R1UWV8</accession>
<keyword evidence="1 2" id="KW-0238">DNA-binding</keyword>
<dbReference type="InterPro" id="IPR009057">
    <property type="entry name" value="Homeodomain-like_sf"/>
</dbReference>
<evidence type="ECO:0000313" key="5">
    <source>
        <dbReference type="Proteomes" id="UP000051166"/>
    </source>
</evidence>
<dbReference type="PANTHER" id="PTHR43479">
    <property type="entry name" value="ACREF/ENVCD OPERON REPRESSOR-RELATED"/>
    <property type="match status" value="1"/>
</dbReference>
<feature type="DNA-binding region" description="H-T-H motif" evidence="2">
    <location>
        <begin position="26"/>
        <end position="45"/>
    </location>
</feature>
<dbReference type="InterPro" id="IPR050624">
    <property type="entry name" value="HTH-type_Tx_Regulator"/>
</dbReference>
<reference evidence="4 5" key="1">
    <citation type="journal article" date="2015" name="Genome Announc.">
        <title>Expanding the biotechnology potential of lactobacilli through comparative genomics of 213 strains and associated genera.</title>
        <authorList>
            <person name="Sun Z."/>
            <person name="Harris H.M."/>
            <person name="McCann A."/>
            <person name="Guo C."/>
            <person name="Argimon S."/>
            <person name="Zhang W."/>
            <person name="Yang X."/>
            <person name="Jeffery I.B."/>
            <person name="Cooney J.C."/>
            <person name="Kagawa T.F."/>
            <person name="Liu W."/>
            <person name="Song Y."/>
            <person name="Salvetti E."/>
            <person name="Wrobel A."/>
            <person name="Rasinkangas P."/>
            <person name="Parkhill J."/>
            <person name="Rea M.C."/>
            <person name="O'Sullivan O."/>
            <person name="Ritari J."/>
            <person name="Douillard F.P."/>
            <person name="Paul Ross R."/>
            <person name="Yang R."/>
            <person name="Briner A.E."/>
            <person name="Felis G.E."/>
            <person name="de Vos W.M."/>
            <person name="Barrangou R."/>
            <person name="Klaenhammer T.R."/>
            <person name="Caufield P.W."/>
            <person name="Cui Y."/>
            <person name="Zhang H."/>
            <person name="O'Toole P.W."/>
        </authorList>
    </citation>
    <scope>NUCLEOTIDE SEQUENCE [LARGE SCALE GENOMIC DNA]</scope>
    <source>
        <strain evidence="4 5">DSM 16230</strain>
    </source>
</reference>
<dbReference type="PANTHER" id="PTHR43479:SF7">
    <property type="entry name" value="TETR-FAMILY TRANSCRIPTIONAL REGULATOR"/>
    <property type="match status" value="1"/>
</dbReference>
<name>A0A0R1UWV8_9LACO</name>
<dbReference type="Gene3D" id="1.10.357.10">
    <property type="entry name" value="Tetracycline Repressor, domain 2"/>
    <property type="match status" value="1"/>
</dbReference>
<keyword evidence="5" id="KW-1185">Reference proteome</keyword>
<sequence length="186" mass="21755">MSDILKKRIASSFQGLVNEQDFEHLSVTLVMHKAKVRRQTFYDYFLDKYDLLSWFVHESLSELIDSNINYLPWEDIIKLTFFELNANRNFYTKCIREQHEFDMTNALAQHLSLLVLSWAKSGPRKDKTENQALIDVLSLGIGHLATHNLLVNHPLDYEFLTNEAIESLNLTIALFNKANRQLRIKI</sequence>
<dbReference type="InterPro" id="IPR012738">
    <property type="entry name" value="Tscrpt_reg_DhaS"/>
</dbReference>
<dbReference type="NCBIfam" id="TIGR02366">
    <property type="entry name" value="DHAK_reg"/>
    <property type="match status" value="1"/>
</dbReference>